<reference evidence="3 4" key="3">
    <citation type="journal article" date="2017" name="G3 (Bethesda)">
        <title>Comparative analysis highlights variable genome content of wheat rusts and divergence of the mating loci.</title>
        <authorList>
            <person name="Cuomo C.A."/>
            <person name="Bakkeren G."/>
            <person name="Khalil H.B."/>
            <person name="Panwar V."/>
            <person name="Joly D."/>
            <person name="Linning R."/>
            <person name="Sakthikumar S."/>
            <person name="Song X."/>
            <person name="Adiconis X."/>
            <person name="Fan L."/>
            <person name="Goldberg J.M."/>
            <person name="Levin J.Z."/>
            <person name="Young S."/>
            <person name="Zeng Q."/>
            <person name="Anikster Y."/>
            <person name="Bruce M."/>
            <person name="Wang M."/>
            <person name="Yin C."/>
            <person name="McCallum B."/>
            <person name="Szabo L.J."/>
            <person name="Hulbert S."/>
            <person name="Chen X."/>
            <person name="Fellers J.P."/>
        </authorList>
    </citation>
    <scope>NUCLEOTIDE SEQUENCE</scope>
    <source>
        <strain evidence="4">Isolate 1-1 / race 1 (BBBD)</strain>
        <strain evidence="3">isolate 1-1 / race 1 (BBBD)</strain>
    </source>
</reference>
<evidence type="ECO:0000256" key="1">
    <source>
        <dbReference type="SAM" id="MobiDB-lite"/>
    </source>
</evidence>
<proteinExistence type="predicted"/>
<gene>
    <name evidence="2" type="ORF">PTTG_28680</name>
</gene>
<name>A0A180G9W0_PUCT1</name>
<dbReference type="EnsemblFungi" id="PTTG_28680-t43_1">
    <property type="protein sequence ID" value="PTTG_28680-t43_1-p1"/>
    <property type="gene ID" value="PTTG_28680"/>
</dbReference>
<feature type="compositionally biased region" description="Basic residues" evidence="1">
    <location>
        <begin position="57"/>
        <end position="67"/>
    </location>
</feature>
<dbReference type="EMBL" id="ADAS02000127">
    <property type="protein sequence ID" value="OAV89467.1"/>
    <property type="molecule type" value="Genomic_DNA"/>
</dbReference>
<evidence type="ECO:0000313" key="4">
    <source>
        <dbReference type="Proteomes" id="UP000005240"/>
    </source>
</evidence>
<feature type="compositionally biased region" description="Polar residues" evidence="1">
    <location>
        <begin position="78"/>
        <end position="88"/>
    </location>
</feature>
<evidence type="ECO:0000313" key="3">
    <source>
        <dbReference type="EnsemblFungi" id="PTTG_28680-t43_1-p1"/>
    </source>
</evidence>
<reference evidence="2" key="2">
    <citation type="submission" date="2016-05" db="EMBL/GenBank/DDBJ databases">
        <title>Comparative analysis highlights variable genome content of wheat rusts and divergence of the mating loci.</title>
        <authorList>
            <person name="Cuomo C.A."/>
            <person name="Bakkeren G."/>
            <person name="Szabo L."/>
            <person name="Khalil H."/>
            <person name="Joly D."/>
            <person name="Goldberg J."/>
            <person name="Young S."/>
            <person name="Zeng Q."/>
            <person name="Fellers J."/>
        </authorList>
    </citation>
    <scope>NUCLEOTIDE SEQUENCE [LARGE SCALE GENOMIC DNA]</scope>
    <source>
        <strain evidence="2">1-1 BBBD Race 1</strain>
    </source>
</reference>
<dbReference type="Proteomes" id="UP000005240">
    <property type="component" value="Unassembled WGS sequence"/>
</dbReference>
<sequence length="197" mass="21797">MLATKRTQIDQECQAWIAFKGDYTTMQQERQSHQCVYRLPHCTVTLRPFPSSPSWPGRRKHSCSAKQKRVEPTGPNDWKSTGNSAKQEPSTKHQSRAVQVARARLARVDEGRALTISMEDAAEDKAPSLAAQGRPIFAPGHTTTARASPPRSRRTDDPAERFPPRIRAGGPPCARMDVVLQQQGTPFQAGLQQPSSS</sequence>
<evidence type="ECO:0000313" key="2">
    <source>
        <dbReference type="EMBL" id="OAV89467.1"/>
    </source>
</evidence>
<protein>
    <submittedName>
        <fullName evidence="2 3">Uncharacterized protein</fullName>
    </submittedName>
</protein>
<reference evidence="2" key="1">
    <citation type="submission" date="2009-11" db="EMBL/GenBank/DDBJ databases">
        <authorList>
            <consortium name="The Broad Institute Genome Sequencing Platform"/>
            <person name="Ward D."/>
            <person name="Feldgarden M."/>
            <person name="Earl A."/>
            <person name="Young S.K."/>
            <person name="Zeng Q."/>
            <person name="Koehrsen M."/>
            <person name="Alvarado L."/>
            <person name="Berlin A."/>
            <person name="Bochicchio J."/>
            <person name="Borenstein D."/>
            <person name="Chapman S.B."/>
            <person name="Chen Z."/>
            <person name="Engels R."/>
            <person name="Freedman E."/>
            <person name="Gellesch M."/>
            <person name="Goldberg J."/>
            <person name="Griggs A."/>
            <person name="Gujja S."/>
            <person name="Heilman E."/>
            <person name="Heiman D."/>
            <person name="Hepburn T."/>
            <person name="Howarth C."/>
            <person name="Jen D."/>
            <person name="Larson L."/>
            <person name="Lewis B."/>
            <person name="Mehta T."/>
            <person name="Park D."/>
            <person name="Pearson M."/>
            <person name="Roberts A."/>
            <person name="Saif S."/>
            <person name="Shea T."/>
            <person name="Shenoy N."/>
            <person name="Sisk P."/>
            <person name="Stolte C."/>
            <person name="Sykes S."/>
            <person name="Thomson T."/>
            <person name="Walk T."/>
            <person name="White J."/>
            <person name="Yandava C."/>
            <person name="Izard J."/>
            <person name="Baranova O.V."/>
            <person name="Blanton J.M."/>
            <person name="Tanner A.C."/>
            <person name="Dewhirst F.E."/>
            <person name="Haas B."/>
            <person name="Nusbaum C."/>
            <person name="Birren B."/>
        </authorList>
    </citation>
    <scope>NUCLEOTIDE SEQUENCE [LARGE SCALE GENOMIC DNA]</scope>
    <source>
        <strain evidence="2">1-1 BBBD Race 1</strain>
    </source>
</reference>
<feature type="region of interest" description="Disordered" evidence="1">
    <location>
        <begin position="132"/>
        <end position="175"/>
    </location>
</feature>
<dbReference type="AlphaFoldDB" id="A0A180G9W0"/>
<reference evidence="3" key="4">
    <citation type="submission" date="2025-05" db="UniProtKB">
        <authorList>
            <consortium name="EnsemblFungi"/>
        </authorList>
    </citation>
    <scope>IDENTIFICATION</scope>
    <source>
        <strain evidence="3">isolate 1-1 / race 1 (BBBD)</strain>
    </source>
</reference>
<keyword evidence="4" id="KW-1185">Reference proteome</keyword>
<dbReference type="VEuPathDB" id="FungiDB:PTTG_28680"/>
<feature type="compositionally biased region" description="Basic and acidic residues" evidence="1">
    <location>
        <begin position="153"/>
        <end position="163"/>
    </location>
</feature>
<feature type="region of interest" description="Disordered" evidence="1">
    <location>
        <begin position="48"/>
        <end position="100"/>
    </location>
</feature>
<organism evidence="2">
    <name type="scientific">Puccinia triticina (isolate 1-1 / race 1 (BBBD))</name>
    <name type="common">Brown leaf rust fungus</name>
    <dbReference type="NCBI Taxonomy" id="630390"/>
    <lineage>
        <taxon>Eukaryota</taxon>
        <taxon>Fungi</taxon>
        <taxon>Dikarya</taxon>
        <taxon>Basidiomycota</taxon>
        <taxon>Pucciniomycotina</taxon>
        <taxon>Pucciniomycetes</taxon>
        <taxon>Pucciniales</taxon>
        <taxon>Pucciniaceae</taxon>
        <taxon>Puccinia</taxon>
    </lineage>
</organism>
<accession>A0A180G9W0</accession>